<dbReference type="AlphaFoldDB" id="A0AAP0WZR9"/>
<keyword evidence="2" id="KW-1185">Reference proteome</keyword>
<reference evidence="1 2" key="1">
    <citation type="journal article" date="2024" name="Plant J.">
        <title>Genome sequences and population genomics reveal climatic adaptation and genomic divergence between two closely related sweetgum species.</title>
        <authorList>
            <person name="Xu W.Q."/>
            <person name="Ren C.Q."/>
            <person name="Zhang X.Y."/>
            <person name="Comes H.P."/>
            <person name="Liu X.H."/>
            <person name="Li Y.G."/>
            <person name="Kettle C.J."/>
            <person name="Jalonen R."/>
            <person name="Gaisberger H."/>
            <person name="Ma Y.Z."/>
            <person name="Qiu Y.X."/>
        </authorList>
    </citation>
    <scope>NUCLEOTIDE SEQUENCE [LARGE SCALE GENOMIC DNA]</scope>
    <source>
        <strain evidence="1">Hangzhou</strain>
    </source>
</reference>
<accession>A0AAP0WZR9</accession>
<organism evidence="1 2">
    <name type="scientific">Liquidambar formosana</name>
    <name type="common">Formosan gum</name>
    <dbReference type="NCBI Taxonomy" id="63359"/>
    <lineage>
        <taxon>Eukaryota</taxon>
        <taxon>Viridiplantae</taxon>
        <taxon>Streptophyta</taxon>
        <taxon>Embryophyta</taxon>
        <taxon>Tracheophyta</taxon>
        <taxon>Spermatophyta</taxon>
        <taxon>Magnoliopsida</taxon>
        <taxon>eudicotyledons</taxon>
        <taxon>Gunneridae</taxon>
        <taxon>Pentapetalae</taxon>
        <taxon>Saxifragales</taxon>
        <taxon>Altingiaceae</taxon>
        <taxon>Liquidambar</taxon>
    </lineage>
</organism>
<name>A0AAP0WZR9_LIQFO</name>
<dbReference type="EMBL" id="JBBPBK010000004">
    <property type="protein sequence ID" value="KAK9287034.1"/>
    <property type="molecule type" value="Genomic_DNA"/>
</dbReference>
<sequence>MVPNLLYVVVFSGVEEDSLHVEISFLIRKTTLEEQGMDEDCTIHELVLITDCEKAVNSAYNPHIVPCDINGSASLQTNTCALVGVSNVGDVPTSCRILVSVVTQLETLWEFSNRSMYDLQNVLLMGVELSFYRFHCRECEAKGQCCHTNFVSSYDCRPPGKIF</sequence>
<dbReference type="Proteomes" id="UP001415857">
    <property type="component" value="Unassembled WGS sequence"/>
</dbReference>
<protein>
    <submittedName>
        <fullName evidence="1">Uncharacterized protein</fullName>
    </submittedName>
</protein>
<gene>
    <name evidence="1" type="ORF">L1049_015442</name>
</gene>
<evidence type="ECO:0000313" key="1">
    <source>
        <dbReference type="EMBL" id="KAK9287034.1"/>
    </source>
</evidence>
<proteinExistence type="predicted"/>
<comment type="caution">
    <text evidence="1">The sequence shown here is derived from an EMBL/GenBank/DDBJ whole genome shotgun (WGS) entry which is preliminary data.</text>
</comment>
<evidence type="ECO:0000313" key="2">
    <source>
        <dbReference type="Proteomes" id="UP001415857"/>
    </source>
</evidence>